<evidence type="ECO:0000259" key="2">
    <source>
        <dbReference type="Pfam" id="PF24604"/>
    </source>
</evidence>
<feature type="domain" description="PelB C-terminal" evidence="2">
    <location>
        <begin position="850"/>
        <end position="1155"/>
    </location>
</feature>
<dbReference type="SUPFAM" id="SSF48452">
    <property type="entry name" value="TPR-like"/>
    <property type="match status" value="2"/>
</dbReference>
<dbReference type="InterPro" id="IPR057306">
    <property type="entry name" value="B-barrel_PelB_C"/>
</dbReference>
<dbReference type="Gene3D" id="1.25.40.10">
    <property type="entry name" value="Tetratricopeptide repeat domain"/>
    <property type="match status" value="2"/>
</dbReference>
<keyword evidence="4" id="KW-1185">Reference proteome</keyword>
<comment type="caution">
    <text evidence="3">The sequence shown here is derived from an EMBL/GenBank/DDBJ whole genome shotgun (WGS) entry which is preliminary data.</text>
</comment>
<dbReference type="RefSeq" id="WP_075195443.1">
    <property type="nucleotide sequence ID" value="NZ_FOTV01000003.1"/>
</dbReference>
<dbReference type="Pfam" id="PF13429">
    <property type="entry name" value="TPR_15"/>
    <property type="match status" value="1"/>
</dbReference>
<gene>
    <name evidence="3" type="ORF">SAMN04487868_103192</name>
</gene>
<keyword evidence="1" id="KW-0812">Transmembrane</keyword>
<dbReference type="EMBL" id="FOTV01000003">
    <property type="protein sequence ID" value="SFL52273.1"/>
    <property type="molecule type" value="Genomic_DNA"/>
</dbReference>
<accession>A0ABY1FKW2</accession>
<dbReference type="InterPro" id="IPR011990">
    <property type="entry name" value="TPR-like_helical_dom_sf"/>
</dbReference>
<evidence type="ECO:0000313" key="4">
    <source>
        <dbReference type="Proteomes" id="UP000199211"/>
    </source>
</evidence>
<keyword evidence="1" id="KW-0472">Membrane</keyword>
<evidence type="ECO:0000313" key="3">
    <source>
        <dbReference type="EMBL" id="SFL52273.1"/>
    </source>
</evidence>
<proteinExistence type="predicted"/>
<protein>
    <submittedName>
        <fullName evidence="3">Tetratricopeptide repeat-containing protein</fullName>
    </submittedName>
</protein>
<name>A0ABY1FKW2_9GAMM</name>
<reference evidence="3 4" key="1">
    <citation type="submission" date="2016-10" db="EMBL/GenBank/DDBJ databases">
        <authorList>
            <person name="Varghese N."/>
            <person name="Submissions S."/>
        </authorList>
    </citation>
    <scope>NUCLEOTIDE SEQUENCE [LARGE SCALE GENOMIC DNA]</scope>
    <source>
        <strain evidence="3 4">DSM 26291</strain>
    </source>
</reference>
<organism evidence="3 4">
    <name type="scientific">Marinobacter salarius</name>
    <dbReference type="NCBI Taxonomy" id="1420917"/>
    <lineage>
        <taxon>Bacteria</taxon>
        <taxon>Pseudomonadati</taxon>
        <taxon>Pseudomonadota</taxon>
        <taxon>Gammaproteobacteria</taxon>
        <taxon>Pseudomonadales</taxon>
        <taxon>Marinobacteraceae</taxon>
        <taxon>Marinobacter</taxon>
    </lineage>
</organism>
<dbReference type="Pfam" id="PF24604">
    <property type="entry name" value="B-barrel_PelB_C"/>
    <property type="match status" value="1"/>
</dbReference>
<keyword evidence="1" id="KW-1133">Transmembrane helix</keyword>
<evidence type="ECO:0000256" key="1">
    <source>
        <dbReference type="SAM" id="Phobius"/>
    </source>
</evidence>
<sequence length="1158" mass="130832">MRRNRESFFSLPALVLMGALIALALYLLFPRQAVFENPEYLETPDALSIAYLEVLLRSDSDNVPLRLSLARALSTTGQLERADQVLAPLMAQQTVPEEAFEFYLELQAQRLFAIPEGPRREARKDQLFADAQALVRQSYEPERILELLRPASSWLSQPRYLTLLQGVEDRMTSPGQRLQLAREIARLEEAEGRPGMAAATLRPYIDTVRPEARDEFIDNIIRLELAGGNPKAALALFKQKLPDTRMSEPAQTEGIRLARLAGSATDEATWIRQRADRHPDNTEFQRELLAFQLAAGNLKAALNTIRRLQKTPDRLTREDRQTIAQVLEWNGLPQEALPVWVSLYQQTGSAQAFQRSVDLARGLFQWDTLRMLLTEGARQERLQPEGYITLADALVGSGRFNDAREWLTEGRSRFPRSDTLRERLLTLLVNLRDFPAAIELLENEPRLSDADRIQLASLYWRTRQPERALALLNFEPQDRQLAETVQIMRMDLANSLGRTDILKRDYESLLARSDSELTPNLKERLLNLAALFEDYPRALSLSEHLFLETGEPRFLAAIAEYQLALGQWQELEQTLERWQTDVPTARNNPRYWSLRALIHQRNDEVLAANDAYRAAWELAPDDENLMISWAWLQLANAEQFADTLPALLARIGDTPSPAAYPVLAYGYSALGQPRRALNWFRQGMDTRSDDIEWLLATARLLDQTGAPGTATDLRQKAAKRLQEDPSTRSSRSSRFAVYSEEGLLKLAWQTLATFPRSGEVDDPDQRGLRETLAYFASNQGDTLVAEALLPAPDGRNAAVRQRIGQTLRSAPENREQQTGRYVRQLDRLNSPMTAEQQRVTMQDTVNLHQTFNRAIQVGSRWQNLGNFTVQRSGITGQFSEDEFRWKLSASTLKASDSGRLISTPGRSSETSFEVDRRSGNSAWSLSVSQLPRYQQDDLAISAAFDQQWSDRIAFGAGYHFQERTPDSAEAWWLTRRDRAYASASYTPFSRLNLNAQLEQLTVNSLENDQLADGYGLDLNATYTIFRNDPAWIISAGYRNQQLSLAETLPSSTLAALDQPLETASLLTEEYERIGVGTRWFHGSPHALYRSTPSPRAFLGLDAGYVLSTSTAEIGVEVGLGWRVLGDDELALSGRWSSEGLDGNGRTEFNLTYTIYPGR</sequence>
<feature type="transmembrane region" description="Helical" evidence="1">
    <location>
        <begin position="7"/>
        <end position="29"/>
    </location>
</feature>
<dbReference type="Proteomes" id="UP000199211">
    <property type="component" value="Unassembled WGS sequence"/>
</dbReference>
<dbReference type="SUPFAM" id="SSF56935">
    <property type="entry name" value="Porins"/>
    <property type="match status" value="1"/>
</dbReference>